<name>A0A931SCK8_9BACT</name>
<evidence type="ECO:0008006" key="3">
    <source>
        <dbReference type="Google" id="ProtNLM"/>
    </source>
</evidence>
<accession>A0A931SCK8</accession>
<dbReference type="Proteomes" id="UP000724148">
    <property type="component" value="Unassembled WGS sequence"/>
</dbReference>
<sequence length="243" mass="28311">MKKENFDISSVPKDGYLIFPLSMSRLANAQAGPVIYEFLKFFESKIKVISLDVIFLYTNDLYLNSDDKALEIRKKALNQMLGHKGEFLKLLLKERKYVPQAFHFLPWDYAILNAENFQEAKNALLEAKNKDQTFQKFLLSDLKKAGREETGANLNFLIEEIVVTYLLTQKEIPLPHTLATSDGWRLICYPGDPIQSLIYTYKNNLLKKRDDLPEQHILFARSFYNMDKKILIDFDITDLEEID</sequence>
<organism evidence="1 2">
    <name type="scientific">Candidatus Sungiibacteriota bacterium</name>
    <dbReference type="NCBI Taxonomy" id="2750080"/>
    <lineage>
        <taxon>Bacteria</taxon>
        <taxon>Candidatus Sungiibacteriota</taxon>
    </lineage>
</organism>
<proteinExistence type="predicted"/>
<gene>
    <name evidence="1" type="ORF">HYT40_00285</name>
</gene>
<reference evidence="1" key="1">
    <citation type="submission" date="2020-07" db="EMBL/GenBank/DDBJ databases">
        <title>Huge and variable diversity of episymbiotic CPR bacteria and DPANN archaea in groundwater ecosystems.</title>
        <authorList>
            <person name="He C.Y."/>
            <person name="Keren R."/>
            <person name="Whittaker M."/>
            <person name="Farag I.F."/>
            <person name="Doudna J."/>
            <person name="Cate J.H.D."/>
            <person name="Banfield J.F."/>
        </authorList>
    </citation>
    <scope>NUCLEOTIDE SEQUENCE</scope>
    <source>
        <strain evidence="1">NC_groundwater_193_Ag_S-0.1um_51_7</strain>
    </source>
</reference>
<evidence type="ECO:0000313" key="1">
    <source>
        <dbReference type="EMBL" id="MBI2096589.1"/>
    </source>
</evidence>
<evidence type="ECO:0000313" key="2">
    <source>
        <dbReference type="Proteomes" id="UP000724148"/>
    </source>
</evidence>
<dbReference type="EMBL" id="JACOZA010000004">
    <property type="protein sequence ID" value="MBI2096589.1"/>
    <property type="molecule type" value="Genomic_DNA"/>
</dbReference>
<dbReference type="AlphaFoldDB" id="A0A931SCK8"/>
<protein>
    <recommendedName>
        <fullName evidence="3">Cyclodipeptide synthase</fullName>
    </recommendedName>
</protein>
<comment type="caution">
    <text evidence="1">The sequence shown here is derived from an EMBL/GenBank/DDBJ whole genome shotgun (WGS) entry which is preliminary data.</text>
</comment>